<dbReference type="GO" id="GO:0005524">
    <property type="term" value="F:ATP binding"/>
    <property type="evidence" value="ECO:0007669"/>
    <property type="project" value="UniProtKB-KW"/>
</dbReference>
<dbReference type="SMART" id="SM00382">
    <property type="entry name" value="AAA"/>
    <property type="match status" value="1"/>
</dbReference>
<keyword evidence="5" id="KW-0410">Iron transport</keyword>
<evidence type="ECO:0000256" key="3">
    <source>
        <dbReference type="ARBA" id="ARBA00022448"/>
    </source>
</evidence>
<evidence type="ECO:0000256" key="9">
    <source>
        <dbReference type="ARBA" id="ARBA00023065"/>
    </source>
</evidence>
<name>A0A6S6QNP7_9HYPH</name>
<dbReference type="PANTHER" id="PTHR42771:SF2">
    <property type="entry name" value="IRON(3+)-HYDROXAMATE IMPORT ATP-BINDING PROTEIN FHUC"/>
    <property type="match status" value="1"/>
</dbReference>
<evidence type="ECO:0000256" key="6">
    <source>
        <dbReference type="ARBA" id="ARBA00022741"/>
    </source>
</evidence>
<dbReference type="PANTHER" id="PTHR42771">
    <property type="entry name" value="IRON(3+)-HYDROXAMATE IMPORT ATP-BINDING PROTEIN FHUC"/>
    <property type="match status" value="1"/>
</dbReference>
<dbReference type="Proteomes" id="UP000515317">
    <property type="component" value="Chromosome"/>
</dbReference>
<keyword evidence="4" id="KW-1003">Cell membrane</keyword>
<protein>
    <submittedName>
        <fullName evidence="12">Iron-enterobactin transporter ATP-binding protein</fullName>
    </submittedName>
</protein>
<reference evidence="12 13" key="1">
    <citation type="submission" date="2020-08" db="EMBL/GenBank/DDBJ databases">
        <title>Genome sequence of Rhizobiales bacterium strain IZ6.</title>
        <authorList>
            <person name="Nakai R."/>
            <person name="Naganuma T."/>
        </authorList>
    </citation>
    <scope>NUCLEOTIDE SEQUENCE [LARGE SCALE GENOMIC DNA]</scope>
    <source>
        <strain evidence="12 13">IZ6</strain>
    </source>
</reference>
<sequence length="267" mass="28264">MPNSGKSSSLAAENAALGYAKTTIVKGLDLAIGEGRFTALVGPNGSGKSTILRALAGHLKPSRGAVLLDGQSIAALPAKAVGRRIGSLAQTHVTPDGLTVRDLVEQGRYPHRSFFGLWSETDEEACVRALDITGMQPLSGRLLDTLSGGQRQRAWIAMTLAQETGILLLDEPTTYLDLAHQIEVLDLLHRLTVERGTTIVAVLHDLNQAARYADCVTVLKEGAVVASGSARDVVTPKMIRDVFGVDCMVIDDPTNGAPLCVPIPVKP</sequence>
<dbReference type="PROSITE" id="PS50893">
    <property type="entry name" value="ABC_TRANSPORTER_2"/>
    <property type="match status" value="1"/>
</dbReference>
<dbReference type="AlphaFoldDB" id="A0A6S6QNP7"/>
<feature type="domain" description="ABC transporter" evidence="11">
    <location>
        <begin position="10"/>
        <end position="246"/>
    </location>
</feature>
<evidence type="ECO:0000256" key="2">
    <source>
        <dbReference type="ARBA" id="ARBA00005417"/>
    </source>
</evidence>
<keyword evidence="13" id="KW-1185">Reference proteome</keyword>
<dbReference type="InterPro" id="IPR051535">
    <property type="entry name" value="Siderophore_ABC-ATPase"/>
</dbReference>
<dbReference type="FunFam" id="3.40.50.300:FF:000134">
    <property type="entry name" value="Iron-enterobactin ABC transporter ATP-binding protein"/>
    <property type="match status" value="1"/>
</dbReference>
<dbReference type="GO" id="GO:0005886">
    <property type="term" value="C:plasma membrane"/>
    <property type="evidence" value="ECO:0007669"/>
    <property type="project" value="UniProtKB-SubCell"/>
</dbReference>
<keyword evidence="8" id="KW-0408">Iron</keyword>
<dbReference type="InterPro" id="IPR017871">
    <property type="entry name" value="ABC_transporter-like_CS"/>
</dbReference>
<dbReference type="RefSeq" id="WP_222877201.1">
    <property type="nucleotide sequence ID" value="NZ_AP023361.1"/>
</dbReference>
<evidence type="ECO:0000313" key="13">
    <source>
        <dbReference type="Proteomes" id="UP000515317"/>
    </source>
</evidence>
<dbReference type="PROSITE" id="PS00211">
    <property type="entry name" value="ABC_TRANSPORTER_1"/>
    <property type="match status" value="1"/>
</dbReference>
<evidence type="ECO:0000313" key="12">
    <source>
        <dbReference type="EMBL" id="BCJ90579.1"/>
    </source>
</evidence>
<organism evidence="12 13">
    <name type="scientific">Terrihabitans soli</name>
    <dbReference type="NCBI Taxonomy" id="708113"/>
    <lineage>
        <taxon>Bacteria</taxon>
        <taxon>Pseudomonadati</taxon>
        <taxon>Pseudomonadota</taxon>
        <taxon>Alphaproteobacteria</taxon>
        <taxon>Hyphomicrobiales</taxon>
        <taxon>Terrihabitans</taxon>
    </lineage>
</organism>
<evidence type="ECO:0000256" key="7">
    <source>
        <dbReference type="ARBA" id="ARBA00022840"/>
    </source>
</evidence>
<comment type="similarity">
    <text evidence="2">Belongs to the ABC transporter superfamily.</text>
</comment>
<dbReference type="GO" id="GO:0006826">
    <property type="term" value="P:iron ion transport"/>
    <property type="evidence" value="ECO:0007669"/>
    <property type="project" value="UniProtKB-KW"/>
</dbReference>
<gene>
    <name evidence="12" type="ORF">IZ6_13140</name>
</gene>
<dbReference type="CDD" id="cd03214">
    <property type="entry name" value="ABC_Iron-Siderophores_B12_Hemin"/>
    <property type="match status" value="1"/>
</dbReference>
<keyword evidence="9" id="KW-0406">Ion transport</keyword>
<dbReference type="EMBL" id="AP023361">
    <property type="protein sequence ID" value="BCJ90579.1"/>
    <property type="molecule type" value="Genomic_DNA"/>
</dbReference>
<proteinExistence type="inferred from homology"/>
<keyword evidence="10" id="KW-0472">Membrane</keyword>
<evidence type="ECO:0000256" key="8">
    <source>
        <dbReference type="ARBA" id="ARBA00023004"/>
    </source>
</evidence>
<evidence type="ECO:0000259" key="11">
    <source>
        <dbReference type="PROSITE" id="PS50893"/>
    </source>
</evidence>
<dbReference type="Pfam" id="PF00005">
    <property type="entry name" value="ABC_tran"/>
    <property type="match status" value="1"/>
</dbReference>
<keyword evidence="3" id="KW-0813">Transport</keyword>
<dbReference type="Gene3D" id="3.40.50.300">
    <property type="entry name" value="P-loop containing nucleotide triphosphate hydrolases"/>
    <property type="match status" value="1"/>
</dbReference>
<keyword evidence="6" id="KW-0547">Nucleotide-binding</keyword>
<evidence type="ECO:0000256" key="5">
    <source>
        <dbReference type="ARBA" id="ARBA00022496"/>
    </source>
</evidence>
<accession>A0A6S6QNP7</accession>
<evidence type="ECO:0000256" key="10">
    <source>
        <dbReference type="ARBA" id="ARBA00023136"/>
    </source>
</evidence>
<dbReference type="KEGG" id="tso:IZ6_13140"/>
<dbReference type="InterPro" id="IPR003593">
    <property type="entry name" value="AAA+_ATPase"/>
</dbReference>
<dbReference type="InterPro" id="IPR027417">
    <property type="entry name" value="P-loop_NTPase"/>
</dbReference>
<comment type="subcellular location">
    <subcellularLocation>
        <location evidence="1">Cell membrane</location>
        <topology evidence="1">Peripheral membrane protein</topology>
    </subcellularLocation>
</comment>
<dbReference type="SUPFAM" id="SSF52540">
    <property type="entry name" value="P-loop containing nucleoside triphosphate hydrolases"/>
    <property type="match status" value="1"/>
</dbReference>
<keyword evidence="7 12" id="KW-0067">ATP-binding</keyword>
<evidence type="ECO:0000256" key="4">
    <source>
        <dbReference type="ARBA" id="ARBA00022475"/>
    </source>
</evidence>
<dbReference type="InterPro" id="IPR003439">
    <property type="entry name" value="ABC_transporter-like_ATP-bd"/>
</dbReference>
<evidence type="ECO:0000256" key="1">
    <source>
        <dbReference type="ARBA" id="ARBA00004202"/>
    </source>
</evidence>
<dbReference type="GO" id="GO:0016887">
    <property type="term" value="F:ATP hydrolysis activity"/>
    <property type="evidence" value="ECO:0007669"/>
    <property type="project" value="InterPro"/>
</dbReference>